<dbReference type="EMBL" id="PVTE01000013">
    <property type="protein sequence ID" value="PRY35961.1"/>
    <property type="molecule type" value="Genomic_DNA"/>
</dbReference>
<keyword evidence="2" id="KW-1185">Reference proteome</keyword>
<evidence type="ECO:0000313" key="1">
    <source>
        <dbReference type="EMBL" id="PRY35961.1"/>
    </source>
</evidence>
<name>A0A2T0SRB7_9BACT</name>
<dbReference type="OrthoDB" id="963975at2"/>
<proteinExistence type="predicted"/>
<comment type="caution">
    <text evidence="1">The sequence shown here is derived from an EMBL/GenBank/DDBJ whole genome shotgun (WGS) entry which is preliminary data.</text>
</comment>
<accession>A0A2T0SRB7</accession>
<reference evidence="1 2" key="1">
    <citation type="submission" date="2018-03" db="EMBL/GenBank/DDBJ databases">
        <title>Genomic Encyclopedia of Archaeal and Bacterial Type Strains, Phase II (KMG-II): from individual species to whole genera.</title>
        <authorList>
            <person name="Goeker M."/>
        </authorList>
    </citation>
    <scope>NUCLEOTIDE SEQUENCE [LARGE SCALE GENOMIC DNA]</scope>
    <source>
        <strain evidence="1 2">DSM 28354</strain>
    </source>
</reference>
<protein>
    <submittedName>
        <fullName evidence="1">Uncharacterized protein</fullName>
    </submittedName>
</protein>
<evidence type="ECO:0000313" key="2">
    <source>
        <dbReference type="Proteomes" id="UP000238375"/>
    </source>
</evidence>
<dbReference type="Proteomes" id="UP000238375">
    <property type="component" value="Unassembled WGS sequence"/>
</dbReference>
<gene>
    <name evidence="1" type="ORF">CLV58_11389</name>
</gene>
<dbReference type="RefSeq" id="WP_106138865.1">
    <property type="nucleotide sequence ID" value="NZ_PVTE01000013.1"/>
</dbReference>
<dbReference type="AlphaFoldDB" id="A0A2T0SRB7"/>
<organism evidence="1 2">
    <name type="scientific">Spirosoma oryzae</name>
    <dbReference type="NCBI Taxonomy" id="1469603"/>
    <lineage>
        <taxon>Bacteria</taxon>
        <taxon>Pseudomonadati</taxon>
        <taxon>Bacteroidota</taxon>
        <taxon>Cytophagia</taxon>
        <taxon>Cytophagales</taxon>
        <taxon>Cytophagaceae</taxon>
        <taxon>Spirosoma</taxon>
    </lineage>
</organism>
<sequence>MKTLTVNDDDYARAVKLLLENGIKTEPEADVTVPLLRMSNAKSGETPAAFGGIWDKDERTMASIRAKAWPKRS</sequence>